<protein>
    <recommendedName>
        <fullName evidence="9">4-hydroxy-tetrahydrodipicolinate reductase</fullName>
        <ecNumber evidence="9">1.17.1.8</ecNumber>
    </recommendedName>
</protein>
<name>A0ABV9K5Y7_9PORP</name>
<keyword evidence="6" id="KW-0520">NAD</keyword>
<dbReference type="GO" id="GO:0008839">
    <property type="term" value="F:4-hydroxy-tetrahydrodipicolinate reductase"/>
    <property type="evidence" value="ECO:0007669"/>
    <property type="project" value="UniProtKB-EC"/>
</dbReference>
<evidence type="ECO:0000256" key="11">
    <source>
        <dbReference type="ARBA" id="ARBA00049396"/>
    </source>
</evidence>
<proteinExistence type="inferred from homology"/>
<evidence type="ECO:0000259" key="12">
    <source>
        <dbReference type="Pfam" id="PF01113"/>
    </source>
</evidence>
<evidence type="ECO:0000256" key="2">
    <source>
        <dbReference type="ARBA" id="ARBA00022605"/>
    </source>
</evidence>
<dbReference type="InterPro" id="IPR036291">
    <property type="entry name" value="NAD(P)-bd_dom_sf"/>
</dbReference>
<evidence type="ECO:0000256" key="1">
    <source>
        <dbReference type="ARBA" id="ARBA00006642"/>
    </source>
</evidence>
<sequence length="246" mass="27286">MNIALIGYGRMGHAIEKIALSRGHKIVLTIDKGEDDKFKSPIWKEVDAAIEFTGPSSAESNCRQILNMGIPLVCGSTGFMTPELMSEFMILCKKGATFFYATNFSVGVNILFALNQRLASLMTHQDEYKAQVEETHHIHKLDKPSGTAVTLLSDLIKFNHRYKDWSLVDNTDNDFNKLSIDTIPVKAYREGEVFGIHQVSYTSSVDTISIRHEAFSRDGFATGAVLAAEYTKDNNGLLTMADLLGI</sequence>
<comment type="catalytic activity">
    <reaction evidence="11">
        <text>(S)-2,3,4,5-tetrahydrodipicolinate + NAD(+) + H2O = (2S,4S)-4-hydroxy-2,3,4,5-tetrahydrodipicolinate + NADH + H(+)</text>
        <dbReference type="Rhea" id="RHEA:35323"/>
        <dbReference type="ChEBI" id="CHEBI:15377"/>
        <dbReference type="ChEBI" id="CHEBI:15378"/>
        <dbReference type="ChEBI" id="CHEBI:16845"/>
        <dbReference type="ChEBI" id="CHEBI:57540"/>
        <dbReference type="ChEBI" id="CHEBI:57945"/>
        <dbReference type="ChEBI" id="CHEBI:67139"/>
        <dbReference type="EC" id="1.17.1.8"/>
    </reaction>
</comment>
<keyword evidence="2" id="KW-0028">Amino-acid biosynthesis</keyword>
<dbReference type="PIRSF" id="PIRSF000161">
    <property type="entry name" value="DHPR"/>
    <property type="match status" value="1"/>
</dbReference>
<dbReference type="EMBL" id="JBHSGO010000026">
    <property type="protein sequence ID" value="MFC4665286.1"/>
    <property type="molecule type" value="Genomic_DNA"/>
</dbReference>
<reference evidence="15" key="1">
    <citation type="journal article" date="2019" name="Int. J. Syst. Evol. Microbiol.">
        <title>The Global Catalogue of Microorganisms (GCM) 10K type strain sequencing project: providing services to taxonomists for standard genome sequencing and annotation.</title>
        <authorList>
            <consortium name="The Broad Institute Genomics Platform"/>
            <consortium name="The Broad Institute Genome Sequencing Center for Infectious Disease"/>
            <person name="Wu L."/>
            <person name="Ma J."/>
        </authorList>
    </citation>
    <scope>NUCLEOTIDE SEQUENCE [LARGE SCALE GENOMIC DNA]</scope>
    <source>
        <strain evidence="15">CGMCC 4.7357</strain>
    </source>
</reference>
<dbReference type="Proteomes" id="UP001596020">
    <property type="component" value="Unassembled WGS sequence"/>
</dbReference>
<dbReference type="InterPro" id="IPR022663">
    <property type="entry name" value="DapB_C"/>
</dbReference>
<dbReference type="InterPro" id="IPR023940">
    <property type="entry name" value="DHDPR_bac"/>
</dbReference>
<dbReference type="SUPFAM" id="SSF55347">
    <property type="entry name" value="Glyceraldehyde-3-phosphate dehydrogenase-like, C-terminal domain"/>
    <property type="match status" value="1"/>
</dbReference>
<dbReference type="RefSeq" id="WP_380077274.1">
    <property type="nucleotide sequence ID" value="NZ_JBHSGO010000026.1"/>
</dbReference>
<comment type="pathway">
    <text evidence="8">Amino-acid biosynthesis; L-lysine biosynthesis via DAP pathway; (S)-tetrahydrodipicolinate from L-aspartate: step 4/4.</text>
</comment>
<keyword evidence="15" id="KW-1185">Reference proteome</keyword>
<evidence type="ECO:0000313" key="15">
    <source>
        <dbReference type="Proteomes" id="UP001596020"/>
    </source>
</evidence>
<comment type="caution">
    <text evidence="14">The sequence shown here is derived from an EMBL/GenBank/DDBJ whole genome shotgun (WGS) entry which is preliminary data.</text>
</comment>
<evidence type="ECO:0000313" key="14">
    <source>
        <dbReference type="EMBL" id="MFC4665286.1"/>
    </source>
</evidence>
<dbReference type="EC" id="1.17.1.8" evidence="9"/>
<evidence type="ECO:0000256" key="6">
    <source>
        <dbReference type="ARBA" id="ARBA00023027"/>
    </source>
</evidence>
<dbReference type="PANTHER" id="PTHR20836">
    <property type="entry name" value="DIHYDRODIPICOLINATE REDUCTASE"/>
    <property type="match status" value="1"/>
</dbReference>
<dbReference type="Gene3D" id="3.30.360.10">
    <property type="entry name" value="Dihydrodipicolinate Reductase, domain 2"/>
    <property type="match status" value="1"/>
</dbReference>
<dbReference type="Pfam" id="PF05173">
    <property type="entry name" value="DapB_C"/>
    <property type="match status" value="1"/>
</dbReference>
<dbReference type="InterPro" id="IPR000846">
    <property type="entry name" value="DapB_N"/>
</dbReference>
<dbReference type="SUPFAM" id="SSF51735">
    <property type="entry name" value="NAD(P)-binding Rossmann-fold domains"/>
    <property type="match status" value="1"/>
</dbReference>
<evidence type="ECO:0000256" key="3">
    <source>
        <dbReference type="ARBA" id="ARBA00022857"/>
    </source>
</evidence>
<dbReference type="Gene3D" id="3.40.50.720">
    <property type="entry name" value="NAD(P)-binding Rossmann-like Domain"/>
    <property type="match status" value="1"/>
</dbReference>
<feature type="domain" description="Dihydrodipicolinate reductase C-terminal" evidence="13">
    <location>
        <begin position="107"/>
        <end position="244"/>
    </location>
</feature>
<keyword evidence="7" id="KW-0457">Lysine biosynthesis</keyword>
<evidence type="ECO:0000256" key="9">
    <source>
        <dbReference type="ARBA" id="ARBA00038983"/>
    </source>
</evidence>
<keyword evidence="3" id="KW-0521">NADP</keyword>
<evidence type="ECO:0000256" key="7">
    <source>
        <dbReference type="ARBA" id="ARBA00023154"/>
    </source>
</evidence>
<gene>
    <name evidence="14" type="ORF">ACFO3G_01395</name>
</gene>
<keyword evidence="4" id="KW-0220">Diaminopimelate biosynthesis</keyword>
<feature type="domain" description="Dihydrodipicolinate reductase N-terminal" evidence="12">
    <location>
        <begin position="1"/>
        <end position="104"/>
    </location>
</feature>
<comment type="similarity">
    <text evidence="1">Belongs to the DapB family.</text>
</comment>
<evidence type="ECO:0000256" key="4">
    <source>
        <dbReference type="ARBA" id="ARBA00022915"/>
    </source>
</evidence>
<keyword evidence="5 14" id="KW-0560">Oxidoreductase</keyword>
<evidence type="ECO:0000259" key="13">
    <source>
        <dbReference type="Pfam" id="PF05173"/>
    </source>
</evidence>
<evidence type="ECO:0000256" key="8">
    <source>
        <dbReference type="ARBA" id="ARBA00037922"/>
    </source>
</evidence>
<dbReference type="Pfam" id="PF01113">
    <property type="entry name" value="DapB_N"/>
    <property type="match status" value="1"/>
</dbReference>
<comment type="catalytic activity">
    <reaction evidence="10">
        <text>(S)-2,3,4,5-tetrahydrodipicolinate + NADP(+) + H2O = (2S,4S)-4-hydroxy-2,3,4,5-tetrahydrodipicolinate + NADPH + H(+)</text>
        <dbReference type="Rhea" id="RHEA:35331"/>
        <dbReference type="ChEBI" id="CHEBI:15377"/>
        <dbReference type="ChEBI" id="CHEBI:15378"/>
        <dbReference type="ChEBI" id="CHEBI:16845"/>
        <dbReference type="ChEBI" id="CHEBI:57783"/>
        <dbReference type="ChEBI" id="CHEBI:58349"/>
        <dbReference type="ChEBI" id="CHEBI:67139"/>
        <dbReference type="EC" id="1.17.1.8"/>
    </reaction>
</comment>
<dbReference type="PANTHER" id="PTHR20836:SF0">
    <property type="entry name" value="4-HYDROXY-TETRAHYDRODIPICOLINATE REDUCTASE 1, CHLOROPLASTIC-RELATED"/>
    <property type="match status" value="1"/>
</dbReference>
<evidence type="ECO:0000256" key="10">
    <source>
        <dbReference type="ARBA" id="ARBA00049080"/>
    </source>
</evidence>
<accession>A0ABV9K5Y7</accession>
<organism evidence="14 15">
    <name type="scientific">Falsiporphyromonas endometrii</name>
    <dbReference type="NCBI Taxonomy" id="1387297"/>
    <lineage>
        <taxon>Bacteria</taxon>
        <taxon>Pseudomonadati</taxon>
        <taxon>Bacteroidota</taxon>
        <taxon>Bacteroidia</taxon>
        <taxon>Bacteroidales</taxon>
        <taxon>Porphyromonadaceae</taxon>
        <taxon>Falsiporphyromonas</taxon>
    </lineage>
</organism>
<evidence type="ECO:0000256" key="5">
    <source>
        <dbReference type="ARBA" id="ARBA00023002"/>
    </source>
</evidence>